<sequence length="338" mass="37255">MNRNKFLLSCDWGTSAFRLRYVETDTGIVKAELTSQQGIAIMFTAYQKAISDKALIAEKRMDFYLSYLLSQIEILSRKVGQSLSEVPVIISGMASSTIGMKELSYTGLPFSLEGTDTGIFQQPSGESFPHELLLISGVKSDDDVMRGEETQLMGLSASVNLQNGVCIFPGTHSKHMYVHGKQMTGFKTFMTGELFQTIASHTILRNSIEKPETDNFEAHAPVFEAGVLTAANGSNLLHTLFTVRTGELFKKYSRSENYYYLSGLLIGQELAGLQLGKDLVLTLCCSSHLLPYYTKAIESLGYTSQSQIISGTIIDTIVTAGHLRISKQLTLIPRTNNI</sequence>
<keyword evidence="1" id="KW-0808">Transferase</keyword>
<dbReference type="KEGG" id="rhoz:GXP67_23175"/>
<dbReference type="AlphaFoldDB" id="A0A6C0GNY1"/>
<name>A0A6C0GNY1_9BACT</name>
<dbReference type="InterPro" id="IPR042258">
    <property type="entry name" value="DGOK_N"/>
</dbReference>
<evidence type="ECO:0000313" key="2">
    <source>
        <dbReference type="Proteomes" id="UP000480178"/>
    </source>
</evidence>
<keyword evidence="1" id="KW-0418">Kinase</keyword>
<dbReference type="GO" id="GO:0008671">
    <property type="term" value="F:2-dehydro-3-deoxygalactonokinase activity"/>
    <property type="evidence" value="ECO:0007669"/>
    <property type="project" value="InterPro"/>
</dbReference>
<reference evidence="1 2" key="1">
    <citation type="submission" date="2020-01" db="EMBL/GenBank/DDBJ databases">
        <authorList>
            <person name="Kim M.K."/>
        </authorList>
    </citation>
    <scope>NUCLEOTIDE SEQUENCE [LARGE SCALE GENOMIC DNA]</scope>
    <source>
        <strain evidence="1 2">172606-1</strain>
    </source>
</reference>
<evidence type="ECO:0000313" key="1">
    <source>
        <dbReference type="EMBL" id="QHT69333.1"/>
    </source>
</evidence>
<dbReference type="InterPro" id="IPR007729">
    <property type="entry name" value="DGOK"/>
</dbReference>
<dbReference type="Proteomes" id="UP000480178">
    <property type="component" value="Chromosome"/>
</dbReference>
<dbReference type="EMBL" id="CP048222">
    <property type="protein sequence ID" value="QHT69333.1"/>
    <property type="molecule type" value="Genomic_DNA"/>
</dbReference>
<dbReference type="Pfam" id="PF05035">
    <property type="entry name" value="DGOK"/>
    <property type="match status" value="1"/>
</dbReference>
<protein>
    <submittedName>
        <fullName evidence="1">2-dehydro-3-deoxygalactonokinase</fullName>
    </submittedName>
</protein>
<organism evidence="1 2">
    <name type="scientific">Rhodocytophaga rosea</name>
    <dbReference type="NCBI Taxonomy" id="2704465"/>
    <lineage>
        <taxon>Bacteria</taxon>
        <taxon>Pseudomonadati</taxon>
        <taxon>Bacteroidota</taxon>
        <taxon>Cytophagia</taxon>
        <taxon>Cytophagales</taxon>
        <taxon>Rhodocytophagaceae</taxon>
        <taxon>Rhodocytophaga</taxon>
    </lineage>
</organism>
<gene>
    <name evidence="1" type="ORF">GXP67_23175</name>
</gene>
<dbReference type="GO" id="GO:0034194">
    <property type="term" value="P:D-galactonate catabolic process"/>
    <property type="evidence" value="ECO:0007669"/>
    <property type="project" value="InterPro"/>
</dbReference>
<accession>A0A6C0GNY1</accession>
<proteinExistence type="predicted"/>
<dbReference type="Gene3D" id="3.30.420.310">
    <property type="entry name" value="2-keto-3-deoxy-galactonokinase, C-terminal domain"/>
    <property type="match status" value="1"/>
</dbReference>
<keyword evidence="2" id="KW-1185">Reference proteome</keyword>
<dbReference type="InterPro" id="IPR042257">
    <property type="entry name" value="DGOK_C"/>
</dbReference>
<dbReference type="RefSeq" id="WP_162445322.1">
    <property type="nucleotide sequence ID" value="NZ_CP048222.1"/>
</dbReference>
<dbReference type="Gene3D" id="3.30.420.300">
    <property type="entry name" value="2-keto-3-deoxy-galactonokinase, substrate binding domain"/>
    <property type="match status" value="1"/>
</dbReference>